<gene>
    <name evidence="1" type="ORF">MM415A02847_0003</name>
</gene>
<evidence type="ECO:0008006" key="2">
    <source>
        <dbReference type="Google" id="ProtNLM"/>
    </source>
</evidence>
<dbReference type="Pfam" id="PF11805">
    <property type="entry name" value="DUF3326"/>
    <property type="match status" value="1"/>
</dbReference>
<evidence type="ECO:0000313" key="1">
    <source>
        <dbReference type="EMBL" id="QJA72207.1"/>
    </source>
</evidence>
<accession>A0A6M3JU25</accession>
<dbReference type="AlphaFoldDB" id="A0A6M3JU25"/>
<organism evidence="1">
    <name type="scientific">viral metagenome</name>
    <dbReference type="NCBI Taxonomy" id="1070528"/>
    <lineage>
        <taxon>unclassified sequences</taxon>
        <taxon>metagenomes</taxon>
        <taxon>organismal metagenomes</taxon>
    </lineage>
</organism>
<dbReference type="EMBL" id="MT141933">
    <property type="protein sequence ID" value="QJA72207.1"/>
    <property type="molecule type" value="Genomic_DNA"/>
</dbReference>
<name>A0A6M3JU25_9ZZZZ</name>
<dbReference type="PANTHER" id="PTHR36891">
    <property type="entry name" value="OS01G0127400 PROTEIN"/>
    <property type="match status" value="1"/>
</dbReference>
<protein>
    <recommendedName>
        <fullName evidence="2">DUF3326 domain-containing protein</fullName>
    </recommendedName>
</protein>
<proteinExistence type="predicted"/>
<dbReference type="PANTHER" id="PTHR36891:SF1">
    <property type="entry name" value="OS01G0127400 PROTEIN"/>
    <property type="match status" value="1"/>
</dbReference>
<sequence>MNTVFIIPTGIGCKIGGHAGDATPAFKLIASVSDIAITHPNVVNASDINEMPDNAWYVEGSILDRFLEGKICLKKPKSNKILVVVNNPIEESTINAVNAARMTIGANIQTLELKAPLIMIGKLSSQIASGEVFGADELINQVQGYDFDALAIHSRINVSKEVILNYLRNGGINPWGGIEAIASRYIADRLNKPVAHAPLENLDSDLATFKEVVNPRMAAEVLSTAYIHCVFKGLHKAPRISTTGLHVSDIDFLITPWQCFGRPHKACIKNGITILGIKENTTYLNAELSEDVAYWVDNYVEAAGWLQSKKNGIEPGYISECYLDEIE</sequence>
<dbReference type="InterPro" id="IPR021763">
    <property type="entry name" value="DUF3326"/>
</dbReference>
<reference evidence="1" key="1">
    <citation type="submission" date="2020-03" db="EMBL/GenBank/DDBJ databases">
        <title>The deep terrestrial virosphere.</title>
        <authorList>
            <person name="Holmfeldt K."/>
            <person name="Nilsson E."/>
            <person name="Simone D."/>
            <person name="Lopez-Fernandez M."/>
            <person name="Wu X."/>
            <person name="de Brujin I."/>
            <person name="Lundin D."/>
            <person name="Andersson A."/>
            <person name="Bertilsson S."/>
            <person name="Dopson M."/>
        </authorList>
    </citation>
    <scope>NUCLEOTIDE SEQUENCE</scope>
    <source>
        <strain evidence="1">MM415A02847</strain>
    </source>
</reference>